<dbReference type="Proteomes" id="UP001642360">
    <property type="component" value="Unassembled WGS sequence"/>
</dbReference>
<accession>A0ABC8TMK7</accession>
<proteinExistence type="predicted"/>
<evidence type="ECO:0000313" key="1">
    <source>
        <dbReference type="EMBL" id="CAK9170704.1"/>
    </source>
</evidence>
<protein>
    <submittedName>
        <fullName evidence="1">Uncharacterized protein</fullName>
    </submittedName>
</protein>
<dbReference type="EMBL" id="CAUOFW020005554">
    <property type="protein sequence ID" value="CAK9170704.1"/>
    <property type="molecule type" value="Genomic_DNA"/>
</dbReference>
<sequence length="73" mass="8221">MEELEVNIIRFGSSSFRLLDLTSGDQIDTLSYENYQTTVYDRMRARERNGEGVVRFIGESTIAAAAAAQRRAC</sequence>
<evidence type="ECO:0000313" key="2">
    <source>
        <dbReference type="Proteomes" id="UP001642360"/>
    </source>
</evidence>
<reference evidence="1 2" key="1">
    <citation type="submission" date="2024-02" db="EMBL/GenBank/DDBJ databases">
        <authorList>
            <person name="Vignale AGUSTIN F."/>
            <person name="Sosa J E."/>
            <person name="Modenutti C."/>
        </authorList>
    </citation>
    <scope>NUCLEOTIDE SEQUENCE [LARGE SCALE GENOMIC DNA]</scope>
</reference>
<comment type="caution">
    <text evidence="1">The sequence shown here is derived from an EMBL/GenBank/DDBJ whole genome shotgun (WGS) entry which is preliminary data.</text>
</comment>
<gene>
    <name evidence="1" type="ORF">ILEXP_LOCUS40202</name>
</gene>
<name>A0ABC8TMK7_9AQUA</name>
<organism evidence="1 2">
    <name type="scientific">Ilex paraguariensis</name>
    <name type="common">yerba mate</name>
    <dbReference type="NCBI Taxonomy" id="185542"/>
    <lineage>
        <taxon>Eukaryota</taxon>
        <taxon>Viridiplantae</taxon>
        <taxon>Streptophyta</taxon>
        <taxon>Embryophyta</taxon>
        <taxon>Tracheophyta</taxon>
        <taxon>Spermatophyta</taxon>
        <taxon>Magnoliopsida</taxon>
        <taxon>eudicotyledons</taxon>
        <taxon>Gunneridae</taxon>
        <taxon>Pentapetalae</taxon>
        <taxon>asterids</taxon>
        <taxon>campanulids</taxon>
        <taxon>Aquifoliales</taxon>
        <taxon>Aquifoliaceae</taxon>
        <taxon>Ilex</taxon>
    </lineage>
</organism>
<dbReference type="AlphaFoldDB" id="A0ABC8TMK7"/>
<keyword evidence="2" id="KW-1185">Reference proteome</keyword>